<dbReference type="Pfam" id="PF03741">
    <property type="entry name" value="TerC"/>
    <property type="match status" value="1"/>
</dbReference>
<feature type="transmembrane region" description="Helical" evidence="6">
    <location>
        <begin position="120"/>
        <end position="140"/>
    </location>
</feature>
<dbReference type="PANTHER" id="PTHR30238">
    <property type="entry name" value="MEMBRANE BOUND PREDICTED REDOX MODULATOR"/>
    <property type="match status" value="1"/>
</dbReference>
<dbReference type="EMBL" id="MUGO01000013">
    <property type="protein sequence ID" value="PQA93450.1"/>
    <property type="molecule type" value="Genomic_DNA"/>
</dbReference>
<feature type="transmembrane region" description="Helical" evidence="6">
    <location>
        <begin position="227"/>
        <end position="251"/>
    </location>
</feature>
<sequence length="345" mass="38644">MEQHNILDLHPGLVWGFAITVVIMLLLDLGVFNKKSHEVSSKEATIWSVVWISLSMIFSGVVYWVFNSDGSAGSHDIAINKFTEYQAAYWVEKALSVDNLFVFILVFGFFKVPKFLHHKVLFWGIIGALIFRAIFIFAGVELIELTYLPEMNIFGHPVKINVVMTLFGLFLIYAGIKSWGDGDGDDDEDYSDTAGAKLIKRFWKVSDNYVGDKFFTVQNGIKMATPLLVVVAVIEFTDVLFAVDSIPAIFAISKDPFILYTSNIFAILGLRSLYFLLANFIHMFSKLPYGLAIILAFIGVKMLIAPWYHISSPISLGIVGGVLVISVLLSVIFPDKKEDEKETIE</sequence>
<comment type="subcellular location">
    <subcellularLocation>
        <location evidence="1">Membrane</location>
        <topology evidence="1">Multi-pass membrane protein</topology>
    </subcellularLocation>
</comment>
<reference evidence="8" key="3">
    <citation type="submission" date="2017-01" db="EMBL/GenBank/DDBJ databases">
        <authorList>
            <person name="Mah S.A."/>
            <person name="Swanson W.J."/>
            <person name="Moy G.W."/>
            <person name="Vacquier V.D."/>
        </authorList>
    </citation>
    <scope>NUCLEOTIDE SEQUENCE [LARGE SCALE GENOMIC DNA]</scope>
    <source>
        <strain evidence="8">DSM 21068</strain>
    </source>
</reference>
<feature type="transmembrane region" description="Helical" evidence="6">
    <location>
        <begin position="160"/>
        <end position="176"/>
    </location>
</feature>
<dbReference type="GO" id="GO:0016020">
    <property type="term" value="C:membrane"/>
    <property type="evidence" value="ECO:0007669"/>
    <property type="project" value="UniProtKB-SubCell"/>
</dbReference>
<protein>
    <submittedName>
        <fullName evidence="8">Tellurite resistance protein TerC</fullName>
    </submittedName>
</protein>
<comment type="similarity">
    <text evidence="2">Belongs to the TerC family.</text>
</comment>
<feature type="transmembrane region" description="Helical" evidence="6">
    <location>
        <begin position="289"/>
        <end position="308"/>
    </location>
</feature>
<evidence type="ECO:0000313" key="8">
    <source>
        <dbReference type="EMBL" id="SIS87459.1"/>
    </source>
</evidence>
<dbReference type="InterPro" id="IPR022369">
    <property type="entry name" value="Integral_membrane_TerC_rswitch"/>
</dbReference>
<dbReference type="PANTHER" id="PTHR30238:SF0">
    <property type="entry name" value="THYLAKOID MEMBRANE PROTEIN TERC, CHLOROPLASTIC"/>
    <property type="match status" value="1"/>
</dbReference>
<evidence type="ECO:0000313" key="10">
    <source>
        <dbReference type="Proteomes" id="UP000238314"/>
    </source>
</evidence>
<feature type="transmembrane region" description="Helical" evidence="6">
    <location>
        <begin position="257"/>
        <end position="277"/>
    </location>
</feature>
<keyword evidence="10" id="KW-1185">Reference proteome</keyword>
<dbReference type="Proteomes" id="UP000186246">
    <property type="component" value="Unassembled WGS sequence"/>
</dbReference>
<dbReference type="NCBIfam" id="TIGR03718">
    <property type="entry name" value="R_switched_Alx"/>
    <property type="match status" value="1"/>
</dbReference>
<dbReference type="RefSeq" id="WP_076451740.1">
    <property type="nucleotide sequence ID" value="NZ_FTOJ01000005.1"/>
</dbReference>
<proteinExistence type="inferred from homology"/>
<gene>
    <name evidence="7" type="ORF">B0A70_09890</name>
    <name evidence="8" type="ORF">SAMN05421796_10569</name>
</gene>
<reference evidence="7 10" key="1">
    <citation type="submission" date="2016-11" db="EMBL/GenBank/DDBJ databases">
        <title>Whole genomes of Flavobacteriaceae.</title>
        <authorList>
            <person name="Stine C."/>
            <person name="Li C."/>
            <person name="Tadesse D."/>
        </authorList>
    </citation>
    <scope>NUCLEOTIDE SEQUENCE [LARGE SCALE GENOMIC DNA]</scope>
    <source>
        <strain evidence="7 10">DSM 21068</strain>
    </source>
</reference>
<feature type="transmembrane region" description="Helical" evidence="6">
    <location>
        <begin position="314"/>
        <end position="333"/>
    </location>
</feature>
<evidence type="ECO:0000256" key="2">
    <source>
        <dbReference type="ARBA" id="ARBA00007511"/>
    </source>
</evidence>
<keyword evidence="5 6" id="KW-0472">Membrane</keyword>
<dbReference type="Proteomes" id="UP000238314">
    <property type="component" value="Unassembled WGS sequence"/>
</dbReference>
<evidence type="ECO:0000256" key="4">
    <source>
        <dbReference type="ARBA" id="ARBA00022989"/>
    </source>
</evidence>
<dbReference type="OrthoDB" id="9783692at2"/>
<dbReference type="AlphaFoldDB" id="A0A1N7MNL3"/>
<reference evidence="9" key="2">
    <citation type="submission" date="2017-01" db="EMBL/GenBank/DDBJ databases">
        <authorList>
            <person name="Varghese N."/>
            <person name="Submissions S."/>
        </authorList>
    </citation>
    <scope>NUCLEOTIDE SEQUENCE [LARGE SCALE GENOMIC DNA]</scope>
    <source>
        <strain evidence="9">DSM 21068</strain>
    </source>
</reference>
<evidence type="ECO:0000256" key="6">
    <source>
        <dbReference type="SAM" id="Phobius"/>
    </source>
</evidence>
<organism evidence="8 9">
    <name type="scientific">Chryseobacterium piscicola</name>
    <dbReference type="NCBI Taxonomy" id="551459"/>
    <lineage>
        <taxon>Bacteria</taxon>
        <taxon>Pseudomonadati</taxon>
        <taxon>Bacteroidota</taxon>
        <taxon>Flavobacteriia</taxon>
        <taxon>Flavobacteriales</taxon>
        <taxon>Weeksellaceae</taxon>
        <taxon>Chryseobacterium group</taxon>
        <taxon>Chryseobacterium</taxon>
    </lineage>
</organism>
<evidence type="ECO:0000313" key="9">
    <source>
        <dbReference type="Proteomes" id="UP000186246"/>
    </source>
</evidence>
<keyword evidence="4 6" id="KW-1133">Transmembrane helix</keyword>
<dbReference type="InterPro" id="IPR005496">
    <property type="entry name" value="Integral_membrane_TerC"/>
</dbReference>
<evidence type="ECO:0000313" key="7">
    <source>
        <dbReference type="EMBL" id="PQA93450.1"/>
    </source>
</evidence>
<evidence type="ECO:0000256" key="3">
    <source>
        <dbReference type="ARBA" id="ARBA00022692"/>
    </source>
</evidence>
<name>A0A1N7MNL3_9FLAO</name>
<accession>A0A1N7MNL3</accession>
<keyword evidence="3 6" id="KW-0812">Transmembrane</keyword>
<dbReference type="EMBL" id="FTOJ01000005">
    <property type="protein sequence ID" value="SIS87459.1"/>
    <property type="molecule type" value="Genomic_DNA"/>
</dbReference>
<dbReference type="STRING" id="551459.SAMN05421796_10569"/>
<evidence type="ECO:0000256" key="1">
    <source>
        <dbReference type="ARBA" id="ARBA00004141"/>
    </source>
</evidence>
<feature type="transmembrane region" description="Helical" evidence="6">
    <location>
        <begin position="94"/>
        <end position="113"/>
    </location>
</feature>
<evidence type="ECO:0000256" key="5">
    <source>
        <dbReference type="ARBA" id="ARBA00023136"/>
    </source>
</evidence>
<feature type="transmembrane region" description="Helical" evidence="6">
    <location>
        <begin position="12"/>
        <end position="32"/>
    </location>
</feature>
<feature type="transmembrane region" description="Helical" evidence="6">
    <location>
        <begin position="44"/>
        <end position="66"/>
    </location>
</feature>